<proteinExistence type="predicted"/>
<reference evidence="2 3" key="1">
    <citation type="journal article" date="2016" name="Nat. Commun.">
        <title>Thousands of microbial genomes shed light on interconnected biogeochemical processes in an aquifer system.</title>
        <authorList>
            <person name="Anantharaman K."/>
            <person name="Brown C.T."/>
            <person name="Hug L.A."/>
            <person name="Sharon I."/>
            <person name="Castelle C.J."/>
            <person name="Probst A.J."/>
            <person name="Thomas B.C."/>
            <person name="Singh A."/>
            <person name="Wilkins M.J."/>
            <person name="Karaoz U."/>
            <person name="Brodie E.L."/>
            <person name="Williams K.H."/>
            <person name="Hubbard S.S."/>
            <person name="Banfield J.F."/>
        </authorList>
    </citation>
    <scope>NUCLEOTIDE SEQUENCE [LARGE SCALE GENOMIC DNA]</scope>
</reference>
<dbReference type="GO" id="GO:0005524">
    <property type="term" value="F:ATP binding"/>
    <property type="evidence" value="ECO:0007669"/>
    <property type="project" value="InterPro"/>
</dbReference>
<dbReference type="InterPro" id="IPR016136">
    <property type="entry name" value="DNA_helicase_N/primase_C"/>
</dbReference>
<name>A0A1F7WK29_9BACT</name>
<dbReference type="PROSITE" id="PS51199">
    <property type="entry name" value="SF4_HELICASE"/>
    <property type="match status" value="1"/>
</dbReference>
<dbReference type="Gene3D" id="1.10.860.10">
    <property type="entry name" value="DNAb Helicase, Chain A"/>
    <property type="match status" value="1"/>
</dbReference>
<dbReference type="AlphaFoldDB" id="A0A1F7WK29"/>
<dbReference type="InterPro" id="IPR007694">
    <property type="entry name" value="DNA_helicase_DnaB-like_C"/>
</dbReference>
<dbReference type="InterPro" id="IPR027417">
    <property type="entry name" value="P-loop_NTPase"/>
</dbReference>
<accession>A0A1F7WK29</accession>
<dbReference type="Proteomes" id="UP000178735">
    <property type="component" value="Unassembled WGS sequence"/>
</dbReference>
<feature type="domain" description="SF4 helicase" evidence="1">
    <location>
        <begin position="200"/>
        <end position="498"/>
    </location>
</feature>
<dbReference type="PANTHER" id="PTHR30153">
    <property type="entry name" value="REPLICATIVE DNA HELICASE DNAB"/>
    <property type="match status" value="1"/>
</dbReference>
<dbReference type="Pfam" id="PF03796">
    <property type="entry name" value="DnaB_C"/>
    <property type="match status" value="1"/>
</dbReference>
<dbReference type="PANTHER" id="PTHR30153:SF2">
    <property type="entry name" value="REPLICATIVE DNA HELICASE"/>
    <property type="match status" value="1"/>
</dbReference>
<dbReference type="GO" id="GO:0003678">
    <property type="term" value="F:DNA helicase activity"/>
    <property type="evidence" value="ECO:0007669"/>
    <property type="project" value="InterPro"/>
</dbReference>
<comment type="caution">
    <text evidence="2">The sequence shown here is derived from an EMBL/GenBank/DDBJ whole genome shotgun (WGS) entry which is preliminary data.</text>
</comment>
<dbReference type="EMBL" id="MGFH01000186">
    <property type="protein sequence ID" value="OGM03160.1"/>
    <property type="molecule type" value="Genomic_DNA"/>
</dbReference>
<sequence length="526" mass="59967">MAADGENNGSGGAPGSNAGAGGGGGLQIEYSILNGFINDIYTMKKIVAQGFNEKMLKSSHARRVYQAIQTICGSGSENSIDFITVRDKLCEMKMFDEQTARFYEAVSNVKEPQLGQIMAYLKILRKNGIKNRLGEICDGIREFLEECDRLDEASCFDFIAELSEELRDVNRSQANKDIKLIKASMIKIAEDINMRETLGERDSLGYSVKPFISLNESISGLRRGFLYGIAGAPRRGKTNFTLELATLVATNHKIPVLFFTWEQTSVNLTYRLLAKETRINPDTLQRRRIKSIPENDAKFAHGWVKMERYMSNLYIIEGSKEDTVERIKAQAYNAMQDHKTDEVMIVCDYIQKMPLGKSYDSEKFRVEEISTDLKRLSIELNCPVIVVSSLNKEGCMIEMEQNDAVRPELYHCKGSGDIEYDLDCAMILSKDWGDSRELMTQMAHIAEAQGKDYIHLPKIDIVNIYLDKNRDAPEGKLQCLQYFFFIEENRFFELGYKETTSAYRFNKIETLLKTLMEQGFVKFRDF</sequence>
<organism evidence="2 3">
    <name type="scientific">Candidatus Wallbacteria bacterium GWC2_49_35</name>
    <dbReference type="NCBI Taxonomy" id="1817813"/>
    <lineage>
        <taxon>Bacteria</taxon>
        <taxon>Candidatus Walliibacteriota</taxon>
    </lineage>
</organism>
<dbReference type="SUPFAM" id="SSF52540">
    <property type="entry name" value="P-loop containing nucleoside triphosphate hydrolases"/>
    <property type="match status" value="1"/>
</dbReference>
<protein>
    <recommendedName>
        <fullName evidence="1">SF4 helicase domain-containing protein</fullName>
    </recommendedName>
</protein>
<dbReference type="GO" id="GO:0006260">
    <property type="term" value="P:DNA replication"/>
    <property type="evidence" value="ECO:0007669"/>
    <property type="project" value="InterPro"/>
</dbReference>
<dbReference type="GO" id="GO:0005829">
    <property type="term" value="C:cytosol"/>
    <property type="evidence" value="ECO:0007669"/>
    <property type="project" value="TreeGrafter"/>
</dbReference>
<dbReference type="Gene3D" id="3.40.50.300">
    <property type="entry name" value="P-loop containing nucleotide triphosphate hydrolases"/>
    <property type="match status" value="1"/>
</dbReference>
<evidence type="ECO:0000313" key="3">
    <source>
        <dbReference type="Proteomes" id="UP000178735"/>
    </source>
</evidence>
<dbReference type="STRING" id="1817813.A2008_10260"/>
<evidence type="ECO:0000259" key="1">
    <source>
        <dbReference type="PROSITE" id="PS51199"/>
    </source>
</evidence>
<evidence type="ECO:0000313" key="2">
    <source>
        <dbReference type="EMBL" id="OGM03160.1"/>
    </source>
</evidence>
<gene>
    <name evidence="2" type="ORF">A2008_10260</name>
</gene>